<dbReference type="Proteomes" id="UP001497680">
    <property type="component" value="Unassembled WGS sequence"/>
</dbReference>
<name>A0ACC0DIG5_9PEZI</name>
<reference evidence="1 2" key="1">
    <citation type="journal article" date="2022" name="New Phytol.">
        <title>Ecological generalism drives hyperdiversity of secondary metabolite gene clusters in xylarialean endophytes.</title>
        <authorList>
            <person name="Franco M.E.E."/>
            <person name="Wisecaver J.H."/>
            <person name="Arnold A.E."/>
            <person name="Ju Y.M."/>
            <person name="Slot J.C."/>
            <person name="Ahrendt S."/>
            <person name="Moore L.P."/>
            <person name="Eastman K.E."/>
            <person name="Scott K."/>
            <person name="Konkel Z."/>
            <person name="Mondo S.J."/>
            <person name="Kuo A."/>
            <person name="Hayes R.D."/>
            <person name="Haridas S."/>
            <person name="Andreopoulos B."/>
            <person name="Riley R."/>
            <person name="LaButti K."/>
            <person name="Pangilinan J."/>
            <person name="Lipzen A."/>
            <person name="Amirebrahimi M."/>
            <person name="Yan J."/>
            <person name="Adam C."/>
            <person name="Keymanesh K."/>
            <person name="Ng V."/>
            <person name="Louie K."/>
            <person name="Northen T."/>
            <person name="Drula E."/>
            <person name="Henrissat B."/>
            <person name="Hsieh H.M."/>
            <person name="Youens-Clark K."/>
            <person name="Lutzoni F."/>
            <person name="Miadlikowska J."/>
            <person name="Eastwood D.C."/>
            <person name="Hamelin R.C."/>
            <person name="Grigoriev I.V."/>
            <person name="U'Ren J.M."/>
        </authorList>
    </citation>
    <scope>NUCLEOTIDE SEQUENCE [LARGE SCALE GENOMIC DNA]</scope>
    <source>
        <strain evidence="1 2">ER1909</strain>
    </source>
</reference>
<evidence type="ECO:0000313" key="1">
    <source>
        <dbReference type="EMBL" id="KAI6092378.1"/>
    </source>
</evidence>
<gene>
    <name evidence="1" type="ORF">F4821DRAFT_223884</name>
</gene>
<dbReference type="EMBL" id="MU394283">
    <property type="protein sequence ID" value="KAI6092378.1"/>
    <property type="molecule type" value="Genomic_DNA"/>
</dbReference>
<sequence length="264" mass="29388">MVLCNLYLISLKDGVSLRSFFGQLRQHGIKPVVQARAVRWMILPTHTSTGHLLSRNVRWDLLLFLEESDTIPQEVQRDIEAIWSASCGVSAKMLSAYASTNKALLHPTPGSVSPPEKPMLEPSRTSQNLEVSSELLEWVGALPPSLREHPVSMLNLLAFNAGKIDQYKKYGEAFTAKVGSRHGGKVKIVGRVAGRQAQEDGWEEIAFVHYPSVQHFAAMAASKDYQEVNYRYRLGALKDTFILCVMEVDDDGNIIALNPDRGKL</sequence>
<organism evidence="1 2">
    <name type="scientific">Hypoxylon rubiginosum</name>
    <dbReference type="NCBI Taxonomy" id="110542"/>
    <lineage>
        <taxon>Eukaryota</taxon>
        <taxon>Fungi</taxon>
        <taxon>Dikarya</taxon>
        <taxon>Ascomycota</taxon>
        <taxon>Pezizomycotina</taxon>
        <taxon>Sordariomycetes</taxon>
        <taxon>Xylariomycetidae</taxon>
        <taxon>Xylariales</taxon>
        <taxon>Hypoxylaceae</taxon>
        <taxon>Hypoxylon</taxon>
    </lineage>
</organism>
<accession>A0ACC0DIG5</accession>
<protein>
    <submittedName>
        <fullName evidence="1">Uncharacterized protein</fullName>
    </submittedName>
</protein>
<keyword evidence="2" id="KW-1185">Reference proteome</keyword>
<comment type="caution">
    <text evidence="1">The sequence shown here is derived from an EMBL/GenBank/DDBJ whole genome shotgun (WGS) entry which is preliminary data.</text>
</comment>
<proteinExistence type="predicted"/>
<evidence type="ECO:0000313" key="2">
    <source>
        <dbReference type="Proteomes" id="UP001497680"/>
    </source>
</evidence>